<dbReference type="Pfam" id="PF13749">
    <property type="entry name" value="HATPase_c_4"/>
    <property type="match status" value="1"/>
</dbReference>
<dbReference type="SUPFAM" id="SSF46785">
    <property type="entry name" value="Winged helix' DNA-binding domain"/>
    <property type="match status" value="1"/>
</dbReference>
<dbReference type="KEGG" id="tdf:H9L22_10510"/>
<proteinExistence type="predicted"/>
<dbReference type="Pfam" id="PF04326">
    <property type="entry name" value="SLFN_AlbA_2"/>
    <property type="match status" value="1"/>
</dbReference>
<dbReference type="InterPro" id="IPR038475">
    <property type="entry name" value="RecG_C_sf"/>
</dbReference>
<keyword evidence="4" id="KW-1185">Reference proteome</keyword>
<accession>A0A7H0H2G9</accession>
<organism evidence="3 4">
    <name type="scientific">Tessaracoccus defluvii</name>
    <dbReference type="NCBI Taxonomy" id="1285901"/>
    <lineage>
        <taxon>Bacteria</taxon>
        <taxon>Bacillati</taxon>
        <taxon>Actinomycetota</taxon>
        <taxon>Actinomycetes</taxon>
        <taxon>Propionibacteriales</taxon>
        <taxon>Propionibacteriaceae</taxon>
        <taxon>Tessaracoccus</taxon>
    </lineage>
</organism>
<dbReference type="Gene3D" id="3.30.565.60">
    <property type="match status" value="1"/>
</dbReference>
<dbReference type="GO" id="GO:0003677">
    <property type="term" value="F:DNA binding"/>
    <property type="evidence" value="ECO:0007669"/>
    <property type="project" value="InterPro"/>
</dbReference>
<feature type="domain" description="Schlafen AlbA-2" evidence="1">
    <location>
        <begin position="26"/>
        <end position="136"/>
    </location>
</feature>
<dbReference type="PANTHER" id="PTHR30595:SF6">
    <property type="entry name" value="SCHLAFEN ALBA-2 DOMAIN-CONTAINING PROTEIN"/>
    <property type="match status" value="1"/>
</dbReference>
<evidence type="ECO:0000313" key="3">
    <source>
        <dbReference type="EMBL" id="QNP54735.1"/>
    </source>
</evidence>
<sequence>MTSAAVDAALAQTPDLLESALARVPEDQWFERKSAGVSPRDLAVPLVAMANADGGVIVVGMHDGVLEDVPPQRRNAIRQAAMDFTQPPVRMHVEELSVGGDDPRTVMVLRVEPGETVHHTHKGDCYLRIGDESRKLTAAQERELVYDRGAAQYEASPTTLGVDDLDPAQLTSYATLIGVGSPERALAARDLIDRRGRVTVAAALLFDERPQRELPNALVRVLKYGADERGVGDAMTLEAGGDRRIEGSIPQQIREAAKAIEPLMPKWEQLGPAGLFEATSRIPRDAWLEGLVNAVVHRSYSTMGDHVRFEIFPNRVEITSPGRFPGLANPSRPLEVTRYARNPRIARVCADLGITRELGEGIRRLFSEMRRRGLADPIYEQTSSSVKLTLLAVDALPAEVTARLTSSARAILTVLRLHHRPMGTGELADLAGVTRMTATRALAALEQEGIVTWRGNSKRDPRATWALGQL</sequence>
<dbReference type="Pfam" id="PF13545">
    <property type="entry name" value="HTH_Crp_2"/>
    <property type="match status" value="1"/>
</dbReference>
<dbReference type="Proteomes" id="UP000516117">
    <property type="component" value="Chromosome"/>
</dbReference>
<evidence type="ECO:0000313" key="4">
    <source>
        <dbReference type="Proteomes" id="UP000516117"/>
    </source>
</evidence>
<dbReference type="Gene3D" id="1.10.10.10">
    <property type="entry name" value="Winged helix-like DNA-binding domain superfamily/Winged helix DNA-binding domain"/>
    <property type="match status" value="1"/>
</dbReference>
<name>A0A7H0H2G9_9ACTN</name>
<reference evidence="3 4" key="1">
    <citation type="submission" date="2020-08" db="EMBL/GenBank/DDBJ databases">
        <title>Genome sequence of Tessaracoccus defluvii JCM 17540T.</title>
        <authorList>
            <person name="Hyun D.-W."/>
            <person name="Bae J.-W."/>
        </authorList>
    </citation>
    <scope>NUCLEOTIDE SEQUENCE [LARGE SCALE GENOMIC DNA]</scope>
    <source>
        <strain evidence="3 4">JCM 17540</strain>
    </source>
</reference>
<dbReference type="AlphaFoldDB" id="A0A7H0H2G9"/>
<dbReference type="EMBL" id="CP060789">
    <property type="protein sequence ID" value="QNP54735.1"/>
    <property type="molecule type" value="Genomic_DNA"/>
</dbReference>
<dbReference type="InterPro" id="IPR007421">
    <property type="entry name" value="Schlafen_AlbA_2_dom"/>
</dbReference>
<feature type="domain" description="HTH crp-type" evidence="2">
    <location>
        <begin position="421"/>
        <end position="456"/>
    </location>
</feature>
<dbReference type="RefSeq" id="WP_187719873.1">
    <property type="nucleotide sequence ID" value="NZ_BAABBL010000008.1"/>
</dbReference>
<protein>
    <submittedName>
        <fullName evidence="3">Putative DNA binding domain-containing protein</fullName>
    </submittedName>
</protein>
<dbReference type="GO" id="GO:0006355">
    <property type="term" value="P:regulation of DNA-templated transcription"/>
    <property type="evidence" value="ECO:0007669"/>
    <property type="project" value="InterPro"/>
</dbReference>
<dbReference type="InterPro" id="IPR036390">
    <property type="entry name" value="WH_DNA-bd_sf"/>
</dbReference>
<dbReference type="InterPro" id="IPR036388">
    <property type="entry name" value="WH-like_DNA-bd_sf"/>
</dbReference>
<dbReference type="InterPro" id="IPR012318">
    <property type="entry name" value="HTH_CRP"/>
</dbReference>
<dbReference type="InterPro" id="IPR038461">
    <property type="entry name" value="Schlafen_AlbA_2_dom_sf"/>
</dbReference>
<dbReference type="PANTHER" id="PTHR30595">
    <property type="entry name" value="GLPR-RELATED TRANSCRIPTIONAL REPRESSOR"/>
    <property type="match status" value="1"/>
</dbReference>
<evidence type="ECO:0000259" key="2">
    <source>
        <dbReference type="Pfam" id="PF13545"/>
    </source>
</evidence>
<evidence type="ECO:0000259" key="1">
    <source>
        <dbReference type="Pfam" id="PF04326"/>
    </source>
</evidence>
<dbReference type="Gene3D" id="3.30.950.30">
    <property type="entry name" value="Schlafen, AAA domain"/>
    <property type="match status" value="1"/>
</dbReference>
<gene>
    <name evidence="3" type="ORF">H9L22_10510</name>
</gene>